<sequence length="71" mass="6746">MPRGTKRAPAGSFDDPAGAVSRAGEPDGGAGPADHAAAGSPARPLRAGTAAGAVSGSSAKQPRLTTAIPAR</sequence>
<evidence type="ECO:0000256" key="1">
    <source>
        <dbReference type="SAM" id="MobiDB-lite"/>
    </source>
</evidence>
<dbReference type="Proteomes" id="UP000654123">
    <property type="component" value="Unassembled WGS sequence"/>
</dbReference>
<name>A0A918B4E3_9ACTN</name>
<feature type="region of interest" description="Disordered" evidence="1">
    <location>
        <begin position="1"/>
        <end position="71"/>
    </location>
</feature>
<dbReference type="EMBL" id="BMSV01000011">
    <property type="protein sequence ID" value="GGQ25315.1"/>
    <property type="molecule type" value="Genomic_DNA"/>
</dbReference>
<feature type="compositionally biased region" description="Low complexity" evidence="1">
    <location>
        <begin position="32"/>
        <end position="59"/>
    </location>
</feature>
<protein>
    <submittedName>
        <fullName evidence="2">Uncharacterized protein</fullName>
    </submittedName>
</protein>
<evidence type="ECO:0000313" key="3">
    <source>
        <dbReference type="Proteomes" id="UP000654123"/>
    </source>
</evidence>
<comment type="caution">
    <text evidence="2">The sequence shown here is derived from an EMBL/GenBank/DDBJ whole genome shotgun (WGS) entry which is preliminary data.</text>
</comment>
<accession>A0A918B4E3</accession>
<dbReference type="AlphaFoldDB" id="A0A918B4E3"/>
<proteinExistence type="predicted"/>
<reference evidence="2" key="1">
    <citation type="journal article" date="2014" name="Int. J. Syst. Evol. Microbiol.">
        <title>Complete genome sequence of Corynebacterium casei LMG S-19264T (=DSM 44701T), isolated from a smear-ripened cheese.</title>
        <authorList>
            <consortium name="US DOE Joint Genome Institute (JGI-PGF)"/>
            <person name="Walter F."/>
            <person name="Albersmeier A."/>
            <person name="Kalinowski J."/>
            <person name="Ruckert C."/>
        </authorList>
    </citation>
    <scope>NUCLEOTIDE SEQUENCE</scope>
    <source>
        <strain evidence="2">JCM 4335</strain>
    </source>
</reference>
<keyword evidence="3" id="KW-1185">Reference proteome</keyword>
<reference evidence="2" key="2">
    <citation type="submission" date="2020-09" db="EMBL/GenBank/DDBJ databases">
        <authorList>
            <person name="Sun Q."/>
            <person name="Ohkuma M."/>
        </authorList>
    </citation>
    <scope>NUCLEOTIDE SEQUENCE</scope>
    <source>
        <strain evidence="2">JCM 4335</strain>
    </source>
</reference>
<evidence type="ECO:0000313" key="2">
    <source>
        <dbReference type="EMBL" id="GGQ25315.1"/>
    </source>
</evidence>
<organism evidence="2 3">
    <name type="scientific">Streptomyces roseolilacinus</name>
    <dbReference type="NCBI Taxonomy" id="66904"/>
    <lineage>
        <taxon>Bacteria</taxon>
        <taxon>Bacillati</taxon>
        <taxon>Actinomycetota</taxon>
        <taxon>Actinomycetes</taxon>
        <taxon>Kitasatosporales</taxon>
        <taxon>Streptomycetaceae</taxon>
        <taxon>Streptomyces</taxon>
    </lineage>
</organism>
<gene>
    <name evidence="2" type="ORF">GCM10010249_50140</name>
</gene>